<comment type="subunit">
    <text evidence="6">Homodimer.</text>
</comment>
<dbReference type="EC" id="2.4.2.10" evidence="2 6"/>
<comment type="pathway">
    <text evidence="1 6">Pyrimidine metabolism; UMP biosynthesis via de novo pathway; UMP from orotate: step 1/2.</text>
</comment>
<comment type="similarity">
    <text evidence="6">Belongs to the purine/pyrimidine phosphoribosyltransferase family. PyrE subfamily.</text>
</comment>
<dbReference type="PANTHER" id="PTHR19278:SF9">
    <property type="entry name" value="URIDINE 5'-MONOPHOSPHATE SYNTHASE"/>
    <property type="match status" value="1"/>
</dbReference>
<evidence type="ECO:0000256" key="6">
    <source>
        <dbReference type="HAMAP-Rule" id="MF_01208"/>
    </source>
</evidence>
<feature type="binding site" evidence="6">
    <location>
        <position position="133"/>
    </location>
    <ligand>
        <name>orotate</name>
        <dbReference type="ChEBI" id="CHEBI:30839"/>
    </ligand>
</feature>
<evidence type="ECO:0000256" key="4">
    <source>
        <dbReference type="ARBA" id="ARBA00022679"/>
    </source>
</evidence>
<keyword evidence="5 6" id="KW-0665">Pyrimidine biosynthesis</keyword>
<dbReference type="SUPFAM" id="SSF53271">
    <property type="entry name" value="PRTase-like"/>
    <property type="match status" value="1"/>
</dbReference>
<accession>A0A6B8MDY8</accession>
<comment type="caution">
    <text evidence="6">Lacks conserved residue(s) required for the propagation of feature annotation.</text>
</comment>
<dbReference type="Gene3D" id="3.40.50.2020">
    <property type="match status" value="1"/>
</dbReference>
<dbReference type="EMBL" id="CP044331">
    <property type="protein sequence ID" value="QGM98840.1"/>
    <property type="molecule type" value="Genomic_DNA"/>
</dbReference>
<feature type="binding site" description="in other chain" evidence="6">
    <location>
        <position position="104"/>
    </location>
    <ligand>
        <name>5-phospho-alpha-D-ribose 1-diphosphate</name>
        <dbReference type="ChEBI" id="CHEBI:58017"/>
        <note>ligand shared between dimeric partners</note>
    </ligand>
</feature>
<feature type="binding site" evidence="6">
    <location>
        <position position="107"/>
    </location>
    <ligand>
        <name>5-phospho-alpha-D-ribose 1-diphosphate</name>
        <dbReference type="ChEBI" id="CHEBI:58017"/>
        <note>ligand shared between dimeric partners</note>
    </ligand>
</feature>
<dbReference type="UniPathway" id="UPA00070">
    <property type="reaction ID" value="UER00119"/>
</dbReference>
<dbReference type="InterPro" id="IPR023031">
    <property type="entry name" value="OPRT"/>
</dbReference>
<evidence type="ECO:0000313" key="7">
    <source>
        <dbReference type="EMBL" id="QGM98840.1"/>
    </source>
</evidence>
<keyword evidence="3 6" id="KW-0328">Glycosyltransferase</keyword>
<comment type="catalytic activity">
    <reaction evidence="6">
        <text>orotidine 5'-phosphate + diphosphate = orotate + 5-phospho-alpha-D-ribose 1-diphosphate</text>
        <dbReference type="Rhea" id="RHEA:10380"/>
        <dbReference type="ChEBI" id="CHEBI:30839"/>
        <dbReference type="ChEBI" id="CHEBI:33019"/>
        <dbReference type="ChEBI" id="CHEBI:57538"/>
        <dbReference type="ChEBI" id="CHEBI:58017"/>
        <dbReference type="EC" id="2.4.2.10"/>
    </reaction>
</comment>
<evidence type="ECO:0000313" key="8">
    <source>
        <dbReference type="Proteomes" id="UP000422569"/>
    </source>
</evidence>
<evidence type="ECO:0000256" key="2">
    <source>
        <dbReference type="ARBA" id="ARBA00011971"/>
    </source>
</evidence>
<name>A0A6B8MDY8_9HYPH</name>
<keyword evidence="8" id="KW-1185">Reference proteome</keyword>
<dbReference type="GO" id="GO:0000287">
    <property type="term" value="F:magnesium ion binding"/>
    <property type="evidence" value="ECO:0007669"/>
    <property type="project" value="UniProtKB-UniRule"/>
</dbReference>
<dbReference type="Proteomes" id="UP000422569">
    <property type="component" value="Chromosome"/>
</dbReference>
<proteinExistence type="inferred from homology"/>
<dbReference type="HAMAP" id="MF_01208">
    <property type="entry name" value="PyrE"/>
    <property type="match status" value="1"/>
</dbReference>
<dbReference type="CDD" id="cd06223">
    <property type="entry name" value="PRTases_typeI"/>
    <property type="match status" value="1"/>
</dbReference>
<evidence type="ECO:0000256" key="1">
    <source>
        <dbReference type="ARBA" id="ARBA00004889"/>
    </source>
</evidence>
<dbReference type="RefSeq" id="WP_016918707.1">
    <property type="nucleotide sequence ID" value="NZ_CP044331.1"/>
</dbReference>
<feature type="binding site" description="in other chain" evidence="6">
    <location>
        <begin position="129"/>
        <end position="137"/>
    </location>
    <ligand>
        <name>5-phospho-alpha-D-ribose 1-diphosphate</name>
        <dbReference type="ChEBI" id="CHEBI:58017"/>
        <note>ligand shared between dimeric partners</note>
    </ligand>
</feature>
<dbReference type="GO" id="GO:0019856">
    <property type="term" value="P:pyrimidine nucleobase biosynthetic process"/>
    <property type="evidence" value="ECO:0007669"/>
    <property type="project" value="TreeGrafter"/>
</dbReference>
<dbReference type="AlphaFoldDB" id="A0A6B8MDY8"/>
<gene>
    <name evidence="6" type="primary">pyrE</name>
    <name evidence="7" type="ORF">F7D14_16030</name>
</gene>
<dbReference type="GO" id="GO:0004588">
    <property type="term" value="F:orotate phosphoribosyltransferase activity"/>
    <property type="evidence" value="ECO:0007669"/>
    <property type="project" value="UniProtKB-UniRule"/>
</dbReference>
<keyword evidence="6" id="KW-0460">Magnesium</keyword>
<dbReference type="PANTHER" id="PTHR19278">
    <property type="entry name" value="OROTATE PHOSPHORIBOSYLTRANSFERASE"/>
    <property type="match status" value="1"/>
</dbReference>
<dbReference type="InterPro" id="IPR000836">
    <property type="entry name" value="PRTase_dom"/>
</dbReference>
<keyword evidence="4 6" id="KW-0808">Transferase</keyword>
<dbReference type="GO" id="GO:0044205">
    <property type="term" value="P:'de novo' UMP biosynthetic process"/>
    <property type="evidence" value="ECO:0007669"/>
    <property type="project" value="UniProtKB-UniRule"/>
</dbReference>
<comment type="cofactor">
    <cofactor evidence="6">
        <name>Mg(2+)</name>
        <dbReference type="ChEBI" id="CHEBI:18420"/>
    </cofactor>
</comment>
<evidence type="ECO:0000256" key="5">
    <source>
        <dbReference type="ARBA" id="ARBA00022975"/>
    </source>
</evidence>
<protein>
    <recommendedName>
        <fullName evidence="2 6">Orotate phosphoribosyltransferase</fullName>
        <shortName evidence="6">OPRT</shortName>
        <shortName evidence="6">OPRTase</shortName>
        <ecNumber evidence="2 6">2.4.2.10</ecNumber>
    </recommendedName>
</protein>
<comment type="function">
    <text evidence="6">Catalyzes the transfer of a ribosyl phosphate group from 5-phosphoribose 1-diphosphate to orotate, leading to the formation of orotidine monophosphate (OMP).</text>
</comment>
<dbReference type="KEGG" id="mpar:F7D14_16030"/>
<dbReference type="InterPro" id="IPR029057">
    <property type="entry name" value="PRTase-like"/>
</dbReference>
<feature type="binding site" evidence="6">
    <location>
        <position position="103"/>
    </location>
    <ligand>
        <name>5-phospho-alpha-D-ribose 1-diphosphate</name>
        <dbReference type="ChEBI" id="CHEBI:58017"/>
        <note>ligand shared between dimeric partners</note>
    </ligand>
</feature>
<reference evidence="7 8" key="1">
    <citation type="submission" date="2019-09" db="EMBL/GenBank/DDBJ databases">
        <title>Isolation and complete genome sequencing of Methylocystis species.</title>
        <authorList>
            <person name="Rumah B.L."/>
            <person name="Stead C.E."/>
            <person name="Stevens B.C."/>
            <person name="Minton N.P."/>
            <person name="Grosse-Honebrink A."/>
            <person name="Zhang Y."/>
        </authorList>
    </citation>
    <scope>NUCLEOTIDE SEQUENCE [LARGE SCALE GENOMIC DNA]</scope>
    <source>
        <strain evidence="7 8">BRCS2</strain>
    </source>
</reference>
<organism evidence="7 8">
    <name type="scientific">Methylocystis parvus</name>
    <dbReference type="NCBI Taxonomy" id="134"/>
    <lineage>
        <taxon>Bacteria</taxon>
        <taxon>Pseudomonadati</taxon>
        <taxon>Pseudomonadota</taxon>
        <taxon>Alphaproteobacteria</taxon>
        <taxon>Hyphomicrobiales</taxon>
        <taxon>Methylocystaceae</taxon>
        <taxon>Methylocystis</taxon>
    </lineage>
</organism>
<dbReference type="NCBIfam" id="NF001729">
    <property type="entry name" value="PRK00455.1-3"/>
    <property type="match status" value="1"/>
</dbReference>
<evidence type="ECO:0000256" key="3">
    <source>
        <dbReference type="ARBA" id="ARBA00022676"/>
    </source>
</evidence>
<sequence>MSDDRQFFAKETAKALIEVQAVLVNTEKPFITTAGWASPVYIDMRKIIGFPRLRRRLIDFATRAIERDIGYESLDVVAGGETAGIPFAAWISDSLMLPMQYVRKKPKGFGRNARIEGDLHENGRALLVEDLATDGGSKKDFVQALRDSGQSCEHVFVFFFYDIFAGAREDMAGIGVKLHYLATWRDVLAVAREHQYFPEEALKEVEAFIADPVAWSVAHGGVAKAKERT</sequence>